<name>A0A813HPI1_POLGL</name>
<gene>
    <name evidence="1" type="ORF">PGLA1383_LOCUS55010</name>
</gene>
<evidence type="ECO:0000313" key="1">
    <source>
        <dbReference type="EMBL" id="CAE8640070.1"/>
    </source>
</evidence>
<comment type="caution">
    <text evidence="1">The sequence shown here is derived from an EMBL/GenBank/DDBJ whole genome shotgun (WGS) entry which is preliminary data.</text>
</comment>
<evidence type="ECO:0000313" key="2">
    <source>
        <dbReference type="Proteomes" id="UP000654075"/>
    </source>
</evidence>
<dbReference type="AlphaFoldDB" id="A0A813HPI1"/>
<protein>
    <submittedName>
        <fullName evidence="1">Uncharacterized protein</fullName>
    </submittedName>
</protein>
<keyword evidence="2" id="KW-1185">Reference proteome</keyword>
<accession>A0A813HPI1</accession>
<organism evidence="1 2">
    <name type="scientific">Polarella glacialis</name>
    <name type="common">Dinoflagellate</name>
    <dbReference type="NCBI Taxonomy" id="89957"/>
    <lineage>
        <taxon>Eukaryota</taxon>
        <taxon>Sar</taxon>
        <taxon>Alveolata</taxon>
        <taxon>Dinophyceae</taxon>
        <taxon>Suessiales</taxon>
        <taxon>Suessiaceae</taxon>
        <taxon>Polarella</taxon>
    </lineage>
</organism>
<feature type="non-terminal residue" evidence="1">
    <location>
        <position position="116"/>
    </location>
</feature>
<dbReference type="EMBL" id="CAJNNV010032469">
    <property type="protein sequence ID" value="CAE8640070.1"/>
    <property type="molecule type" value="Genomic_DNA"/>
</dbReference>
<sequence length="116" mass="12324">MWKVMASNSWACRRSAQGALGSLGAGGARHGRRGLGGVSASLLQMATEIGDVTSGYALLTAVASSIVGGFSYWGFVGGPILTFTYLKPLLFGRNFHTLEYPHGSLRTITVRFVNQN</sequence>
<proteinExistence type="predicted"/>
<dbReference type="Proteomes" id="UP000654075">
    <property type="component" value="Unassembled WGS sequence"/>
</dbReference>
<reference evidence="1" key="1">
    <citation type="submission" date="2021-02" db="EMBL/GenBank/DDBJ databases">
        <authorList>
            <person name="Dougan E. K."/>
            <person name="Rhodes N."/>
            <person name="Thang M."/>
            <person name="Chan C."/>
        </authorList>
    </citation>
    <scope>NUCLEOTIDE SEQUENCE</scope>
</reference>